<comment type="caution">
    <text evidence="2">The sequence shown here is derived from an EMBL/GenBank/DDBJ whole genome shotgun (WGS) entry which is preliminary data.</text>
</comment>
<dbReference type="Proteomes" id="UP000282876">
    <property type="component" value="Unassembled WGS sequence"/>
</dbReference>
<accession>A0A437AKZ0</accession>
<proteinExistence type="predicted"/>
<evidence type="ECO:0000313" key="3">
    <source>
        <dbReference type="Proteomes" id="UP000282876"/>
    </source>
</evidence>
<reference evidence="2 3" key="1">
    <citation type="submission" date="2018-10" db="EMBL/GenBank/DDBJ databases">
        <title>Draft genome sequence of the microsporidian Tubulinosema ratisbonensis.</title>
        <authorList>
            <person name="Polonais V."/>
            <person name="Peyretaillade E."/>
            <person name="Niehus S."/>
            <person name="Wawrzyniak I."/>
            <person name="Franchet A."/>
            <person name="Gaspin C."/>
            <person name="Reichstadt M."/>
            <person name="Belser C."/>
            <person name="Labadie K."/>
            <person name="Delbac F."/>
            <person name="Ferrandon D."/>
        </authorList>
    </citation>
    <scope>NUCLEOTIDE SEQUENCE [LARGE SCALE GENOMIC DNA]</scope>
    <source>
        <strain evidence="2 3">Franzen</strain>
    </source>
</reference>
<keyword evidence="1" id="KW-0812">Transmembrane</keyword>
<dbReference type="VEuPathDB" id="MicrosporidiaDB:TUBRATIS_17070"/>
<feature type="transmembrane region" description="Helical" evidence="1">
    <location>
        <begin position="59"/>
        <end position="82"/>
    </location>
</feature>
<keyword evidence="1" id="KW-0472">Membrane</keyword>
<gene>
    <name evidence="2" type="ORF">TUBRATIS_17070</name>
</gene>
<keyword evidence="1" id="KW-1133">Transmembrane helix</keyword>
<keyword evidence="3" id="KW-1185">Reference proteome</keyword>
<name>A0A437AKZ0_9MICR</name>
<dbReference type="AlphaFoldDB" id="A0A437AKZ0"/>
<dbReference type="EMBL" id="RCSS01000399">
    <property type="protein sequence ID" value="RVD91825.1"/>
    <property type="molecule type" value="Genomic_DNA"/>
</dbReference>
<organism evidence="2 3">
    <name type="scientific">Tubulinosema ratisbonensis</name>
    <dbReference type="NCBI Taxonomy" id="291195"/>
    <lineage>
        <taxon>Eukaryota</taxon>
        <taxon>Fungi</taxon>
        <taxon>Fungi incertae sedis</taxon>
        <taxon>Microsporidia</taxon>
        <taxon>Tubulinosematoidea</taxon>
        <taxon>Tubulinosematidae</taxon>
        <taxon>Tubulinosema</taxon>
    </lineage>
</organism>
<protein>
    <submittedName>
        <fullName evidence="2">Uncharacterized protein</fullName>
    </submittedName>
</protein>
<evidence type="ECO:0000256" key="1">
    <source>
        <dbReference type="SAM" id="Phobius"/>
    </source>
</evidence>
<evidence type="ECO:0000313" key="2">
    <source>
        <dbReference type="EMBL" id="RVD91825.1"/>
    </source>
</evidence>
<sequence length="88" mass="10831">MIMKCFRFISYASLFLHKITQIIHGQCFRRKKTDYKNFVYYIMLLDLCVCFYEKNRKIVLKIVSLSCIFFLIVYLIVHWAYFFEYLKG</sequence>